<dbReference type="Pfam" id="PF02653">
    <property type="entry name" value="BPD_transp_2"/>
    <property type="match status" value="1"/>
</dbReference>
<feature type="region of interest" description="Disordered" evidence="11">
    <location>
        <begin position="1"/>
        <end position="28"/>
    </location>
</feature>
<feature type="transmembrane region" description="Helical" evidence="12">
    <location>
        <begin position="454"/>
        <end position="473"/>
    </location>
</feature>
<comment type="subcellular location">
    <subcellularLocation>
        <location evidence="1">Cell membrane</location>
        <topology evidence="1">Multi-pass membrane protein</topology>
    </subcellularLocation>
</comment>
<dbReference type="InterPro" id="IPR001851">
    <property type="entry name" value="ABC_transp_permease"/>
</dbReference>
<evidence type="ECO:0000256" key="2">
    <source>
        <dbReference type="ARBA" id="ARBA00022448"/>
    </source>
</evidence>
<dbReference type="CDD" id="cd06579">
    <property type="entry name" value="TM_PBP1_transp_AraH_like"/>
    <property type="match status" value="1"/>
</dbReference>
<keyword evidence="6 12" id="KW-0812">Transmembrane</keyword>
<keyword evidence="7 12" id="KW-1133">Transmembrane helix</keyword>
<keyword evidence="2" id="KW-0813">Transport</keyword>
<sequence length="482" mass="48850">MTADVGTPGNADRPPASPESQAGSDFSIDTEQQSFSGAGRDYVARLRGGELGALPALAGLVVLLIVFTALSDQFLTLNNLANLLTQGAATALIGMGLVFVLLLGEIDLSAGTGSGVAAAVLALHYTQGGNLLGGMGTGVFIVFCAVLLVGGVLAAITKLWAGTVLAAIALLIALIGVPANPWIEILLAVCVGGTIGCLTGFLVSRVGIPSFVVTLALFLAWGGVVLQLIGEGGTLGLSDNTVLFAIANRSLPAWASWVLFAVVVGGYAAVNLIRQRSRIRKGLIAPPTALLALKIGALVVFGALATWAMTVNRSPNPALLTISGIPYVVPIVVVILVIATFVLDRTSYGRHVYSVGGNAEASRRAGIDVRRIRMSVFIVSSTIAAVGAIVAASKVGSVDPQAGGGNTLLFAVGAAVIGGTSLFGGRGRVRDAVIGAAVIAIIDNGLRLQGQSAAVVSIVTGLVLLLAASVDALSRRRSPVAR</sequence>
<organism evidence="13 14">
    <name type="scientific">Rhodococcoides trifolii</name>
    <dbReference type="NCBI Taxonomy" id="908250"/>
    <lineage>
        <taxon>Bacteria</taxon>
        <taxon>Bacillati</taxon>
        <taxon>Actinomycetota</taxon>
        <taxon>Actinomycetes</taxon>
        <taxon>Mycobacteriales</taxon>
        <taxon>Nocardiaceae</taxon>
        <taxon>Rhodococcoides</taxon>
    </lineage>
</organism>
<keyword evidence="5" id="KW-0762">Sugar transport</keyword>
<comment type="caution">
    <text evidence="13">The sequence shown here is derived from an EMBL/GenBank/DDBJ whole genome shotgun (WGS) entry which is preliminary data.</text>
</comment>
<dbReference type="GO" id="GO:0005886">
    <property type="term" value="C:plasma membrane"/>
    <property type="evidence" value="ECO:0007669"/>
    <property type="project" value="UniProtKB-SubCell"/>
</dbReference>
<keyword evidence="8 12" id="KW-0472">Membrane</keyword>
<dbReference type="PANTHER" id="PTHR32196">
    <property type="entry name" value="ABC TRANSPORTER PERMEASE PROTEIN YPHD-RELATED-RELATED"/>
    <property type="match status" value="1"/>
</dbReference>
<feature type="transmembrane region" description="Helical" evidence="12">
    <location>
        <begin position="159"/>
        <end position="179"/>
    </location>
</feature>
<dbReference type="AlphaFoldDB" id="A0A917CN64"/>
<gene>
    <name evidence="13" type="ORF">GCM10007304_03860</name>
</gene>
<protein>
    <recommendedName>
        <fullName evidence="10">Xylose transport system permease protein XylH</fullName>
    </recommendedName>
</protein>
<keyword evidence="3" id="KW-1003">Cell membrane</keyword>
<dbReference type="RefSeq" id="WP_188543016.1">
    <property type="nucleotide sequence ID" value="NZ_BMCU01000001.1"/>
</dbReference>
<dbReference type="GO" id="GO:0022857">
    <property type="term" value="F:transmembrane transporter activity"/>
    <property type="evidence" value="ECO:0007669"/>
    <property type="project" value="InterPro"/>
</dbReference>
<evidence type="ECO:0000256" key="3">
    <source>
        <dbReference type="ARBA" id="ARBA00022475"/>
    </source>
</evidence>
<evidence type="ECO:0000256" key="7">
    <source>
        <dbReference type="ARBA" id="ARBA00022989"/>
    </source>
</evidence>
<evidence type="ECO:0000256" key="12">
    <source>
        <dbReference type="SAM" id="Phobius"/>
    </source>
</evidence>
<feature type="compositionally biased region" description="Polar residues" evidence="11">
    <location>
        <begin position="18"/>
        <end position="28"/>
    </location>
</feature>
<feature type="transmembrane region" description="Helical" evidence="12">
    <location>
        <begin position="185"/>
        <end position="204"/>
    </location>
</feature>
<feature type="transmembrane region" description="Helical" evidence="12">
    <location>
        <begin position="372"/>
        <end position="392"/>
    </location>
</feature>
<feature type="transmembrane region" description="Helical" evidence="12">
    <location>
        <begin position="51"/>
        <end position="71"/>
    </location>
</feature>
<evidence type="ECO:0000313" key="14">
    <source>
        <dbReference type="Proteomes" id="UP000654257"/>
    </source>
</evidence>
<keyword evidence="14" id="KW-1185">Reference proteome</keyword>
<evidence type="ECO:0000256" key="6">
    <source>
        <dbReference type="ARBA" id="ARBA00022692"/>
    </source>
</evidence>
<proteinExistence type="predicted"/>
<evidence type="ECO:0000256" key="8">
    <source>
        <dbReference type="ARBA" id="ARBA00023136"/>
    </source>
</evidence>
<feature type="transmembrane region" description="Helical" evidence="12">
    <location>
        <begin position="404"/>
        <end position="425"/>
    </location>
</feature>
<reference evidence="13" key="2">
    <citation type="submission" date="2020-09" db="EMBL/GenBank/DDBJ databases">
        <authorList>
            <person name="Sun Q."/>
            <person name="Sedlacek I."/>
        </authorList>
    </citation>
    <scope>NUCLEOTIDE SEQUENCE</scope>
    <source>
        <strain evidence="13">CCM 7905</strain>
    </source>
</reference>
<name>A0A917CN64_9NOCA</name>
<evidence type="ECO:0000256" key="9">
    <source>
        <dbReference type="ARBA" id="ARBA00035611"/>
    </source>
</evidence>
<evidence type="ECO:0000313" key="13">
    <source>
        <dbReference type="EMBL" id="GGF93248.1"/>
    </source>
</evidence>
<feature type="transmembrane region" description="Helical" evidence="12">
    <location>
        <begin position="211"/>
        <end position="230"/>
    </location>
</feature>
<keyword evidence="4" id="KW-0997">Cell inner membrane</keyword>
<evidence type="ECO:0000256" key="5">
    <source>
        <dbReference type="ARBA" id="ARBA00022597"/>
    </source>
</evidence>
<evidence type="ECO:0000256" key="1">
    <source>
        <dbReference type="ARBA" id="ARBA00004651"/>
    </source>
</evidence>
<dbReference type="Proteomes" id="UP000654257">
    <property type="component" value="Unassembled WGS sequence"/>
</dbReference>
<feature type="transmembrane region" description="Helical" evidence="12">
    <location>
        <begin position="324"/>
        <end position="343"/>
    </location>
</feature>
<feature type="transmembrane region" description="Helical" evidence="12">
    <location>
        <begin position="83"/>
        <end position="103"/>
    </location>
</feature>
<evidence type="ECO:0000256" key="11">
    <source>
        <dbReference type="SAM" id="MobiDB-lite"/>
    </source>
</evidence>
<evidence type="ECO:0000256" key="4">
    <source>
        <dbReference type="ARBA" id="ARBA00022519"/>
    </source>
</evidence>
<comment type="function">
    <text evidence="9">Part of the binding-protein-dependent transport system for D-xylose. Probably responsible for the translocation of the substrate across the membrane.</text>
</comment>
<dbReference type="PANTHER" id="PTHR32196:SF32">
    <property type="entry name" value="XYLOSE TRANSPORT SYSTEM PERMEASE PROTEIN XYLH"/>
    <property type="match status" value="1"/>
</dbReference>
<evidence type="ECO:0000256" key="10">
    <source>
        <dbReference type="ARBA" id="ARBA00035686"/>
    </source>
</evidence>
<feature type="transmembrane region" description="Helical" evidence="12">
    <location>
        <begin position="131"/>
        <end position="152"/>
    </location>
</feature>
<feature type="transmembrane region" description="Helical" evidence="12">
    <location>
        <begin position="432"/>
        <end position="448"/>
    </location>
</feature>
<dbReference type="EMBL" id="BMCU01000001">
    <property type="protein sequence ID" value="GGF93248.1"/>
    <property type="molecule type" value="Genomic_DNA"/>
</dbReference>
<accession>A0A917CN64</accession>
<feature type="transmembrane region" description="Helical" evidence="12">
    <location>
        <begin position="282"/>
        <end position="304"/>
    </location>
</feature>
<reference evidence="13" key="1">
    <citation type="journal article" date="2014" name="Int. J. Syst. Evol. Microbiol.">
        <title>Complete genome sequence of Corynebacterium casei LMG S-19264T (=DSM 44701T), isolated from a smear-ripened cheese.</title>
        <authorList>
            <consortium name="US DOE Joint Genome Institute (JGI-PGF)"/>
            <person name="Walter F."/>
            <person name="Albersmeier A."/>
            <person name="Kalinowski J."/>
            <person name="Ruckert C."/>
        </authorList>
    </citation>
    <scope>NUCLEOTIDE SEQUENCE</scope>
    <source>
        <strain evidence="13">CCM 7905</strain>
    </source>
</reference>
<feature type="transmembrane region" description="Helical" evidence="12">
    <location>
        <begin position="250"/>
        <end position="270"/>
    </location>
</feature>